<dbReference type="RefSeq" id="WP_310270705.1">
    <property type="nucleotide sequence ID" value="NZ_JAVDXW010000001.1"/>
</dbReference>
<comment type="caution">
    <text evidence="1">The sequence shown here is derived from an EMBL/GenBank/DDBJ whole genome shotgun (WGS) entry which is preliminary data.</text>
</comment>
<gene>
    <name evidence="1" type="ORF">JOF55_001186</name>
</gene>
<sequence>MISVFIERVPDRVVARSTEEVEEVVRTLLSGPEVHQMGVVVDPHVIADLYSGDVTGDEEDEELSVGWLHVSVHPERRLGALNYSWTDGAEIDSWESRGSVGGEPLLYSTRSGNTFHADTGVTLTVVADAVRELARTGDRPTCVHWLQGVLV</sequence>
<dbReference type="AlphaFoldDB" id="A0AAE3ZBT5"/>
<evidence type="ECO:0000313" key="1">
    <source>
        <dbReference type="EMBL" id="MDR7301005.1"/>
    </source>
</evidence>
<dbReference type="Proteomes" id="UP001180845">
    <property type="component" value="Unassembled WGS sequence"/>
</dbReference>
<organism evidence="1 2">
    <name type="scientific">Haloactinomyces albus</name>
    <dbReference type="NCBI Taxonomy" id="1352928"/>
    <lineage>
        <taxon>Bacteria</taxon>
        <taxon>Bacillati</taxon>
        <taxon>Actinomycetota</taxon>
        <taxon>Actinomycetes</taxon>
        <taxon>Actinopolysporales</taxon>
        <taxon>Actinopolysporaceae</taxon>
        <taxon>Haloactinomyces</taxon>
    </lineage>
</organism>
<accession>A0AAE3ZBT5</accession>
<dbReference type="InterPro" id="IPR025680">
    <property type="entry name" value="DddI"/>
</dbReference>
<reference evidence="1" key="1">
    <citation type="submission" date="2023-07" db="EMBL/GenBank/DDBJ databases">
        <title>Sequencing the genomes of 1000 actinobacteria strains.</title>
        <authorList>
            <person name="Klenk H.-P."/>
        </authorList>
    </citation>
    <scope>NUCLEOTIDE SEQUENCE</scope>
    <source>
        <strain evidence="1">DSM 45977</strain>
    </source>
</reference>
<evidence type="ECO:0000313" key="2">
    <source>
        <dbReference type="Proteomes" id="UP001180845"/>
    </source>
</evidence>
<keyword evidence="2" id="KW-1185">Reference proteome</keyword>
<dbReference type="EMBL" id="JAVDXW010000001">
    <property type="protein sequence ID" value="MDR7301005.1"/>
    <property type="molecule type" value="Genomic_DNA"/>
</dbReference>
<dbReference type="Pfam" id="PF14430">
    <property type="entry name" value="Imm1"/>
    <property type="match status" value="1"/>
</dbReference>
<proteinExistence type="predicted"/>
<name>A0AAE3ZBT5_9ACTN</name>
<protein>
    <recommendedName>
        <fullName evidence="3">Immunity protein Imm1</fullName>
    </recommendedName>
</protein>
<evidence type="ECO:0008006" key="3">
    <source>
        <dbReference type="Google" id="ProtNLM"/>
    </source>
</evidence>